<evidence type="ECO:0000313" key="2">
    <source>
        <dbReference type="EMBL" id="MBS2549450.1"/>
    </source>
</evidence>
<evidence type="ECO:0000259" key="1">
    <source>
        <dbReference type="Pfam" id="PF01243"/>
    </source>
</evidence>
<keyword evidence="3" id="KW-1185">Reference proteome</keyword>
<dbReference type="RefSeq" id="WP_212011005.1">
    <property type="nucleotide sequence ID" value="NZ_JAAFYZ010000072.1"/>
</dbReference>
<name>A0ABS5KTX2_9ACTN</name>
<dbReference type="InterPro" id="IPR011576">
    <property type="entry name" value="Pyridox_Oxase_N"/>
</dbReference>
<dbReference type="SUPFAM" id="SSF50475">
    <property type="entry name" value="FMN-binding split barrel"/>
    <property type="match status" value="1"/>
</dbReference>
<accession>A0ABS5KTX2</accession>
<proteinExistence type="predicted"/>
<reference evidence="2 3" key="1">
    <citation type="submission" date="2020-02" db="EMBL/GenBank/DDBJ databases">
        <title>Acidophilic actinobacteria isolated from forest soil.</title>
        <authorList>
            <person name="Golinska P."/>
        </authorList>
    </citation>
    <scope>NUCLEOTIDE SEQUENCE [LARGE SCALE GENOMIC DNA]</scope>
    <source>
        <strain evidence="2 3">NL8</strain>
    </source>
</reference>
<gene>
    <name evidence="2" type="ORF">KGQ19_21535</name>
</gene>
<dbReference type="InterPro" id="IPR012349">
    <property type="entry name" value="Split_barrel_FMN-bd"/>
</dbReference>
<sequence>MLETPEELTALQDLLDASAATAGPHLRGIITDERRMTAAALTDHLQGMRLITVATVTADGRPLTGPFDGYFLHGSWWFSSGPDAVRIRHLKARPAVSATYLPGEQVAVTAHGQAELFDLHGPQCAPMRQAMLDHYLPKQGPAFQEWMEGLEGGIGVRIDARKLFTFAAPRD</sequence>
<comment type="caution">
    <text evidence="2">The sequence shown here is derived from an EMBL/GenBank/DDBJ whole genome shotgun (WGS) entry which is preliminary data.</text>
</comment>
<dbReference type="Gene3D" id="2.30.110.10">
    <property type="entry name" value="Electron Transport, Fmn-binding Protein, Chain A"/>
    <property type="match status" value="1"/>
</dbReference>
<dbReference type="Pfam" id="PF01243">
    <property type="entry name" value="PNPOx_N"/>
    <property type="match status" value="1"/>
</dbReference>
<feature type="domain" description="Pyridoxamine 5'-phosphate oxidase N-terminal" evidence="1">
    <location>
        <begin position="41"/>
        <end position="117"/>
    </location>
</feature>
<dbReference type="EMBL" id="JAAFYZ010000072">
    <property type="protein sequence ID" value="MBS2549450.1"/>
    <property type="molecule type" value="Genomic_DNA"/>
</dbReference>
<protein>
    <submittedName>
        <fullName evidence="2">Pyridoxamine 5'-phosphate oxidase family protein</fullName>
    </submittedName>
</protein>
<evidence type="ECO:0000313" key="3">
    <source>
        <dbReference type="Proteomes" id="UP000730482"/>
    </source>
</evidence>
<dbReference type="Proteomes" id="UP000730482">
    <property type="component" value="Unassembled WGS sequence"/>
</dbReference>
<organism evidence="2 3">
    <name type="scientific">Catenulispora pinistramenti</name>
    <dbReference type="NCBI Taxonomy" id="2705254"/>
    <lineage>
        <taxon>Bacteria</taxon>
        <taxon>Bacillati</taxon>
        <taxon>Actinomycetota</taxon>
        <taxon>Actinomycetes</taxon>
        <taxon>Catenulisporales</taxon>
        <taxon>Catenulisporaceae</taxon>
        <taxon>Catenulispora</taxon>
    </lineage>
</organism>